<keyword evidence="2" id="KW-0472">Membrane</keyword>
<gene>
    <name evidence="4" type="ORF">DL346_00745</name>
</gene>
<comment type="similarity">
    <text evidence="1">Belongs to the peptidase A24 family.</text>
</comment>
<proteinExistence type="inferred from homology"/>
<evidence type="ECO:0000313" key="4">
    <source>
        <dbReference type="EMBL" id="RAP77067.1"/>
    </source>
</evidence>
<feature type="transmembrane region" description="Helical" evidence="2">
    <location>
        <begin position="133"/>
        <end position="163"/>
    </location>
</feature>
<dbReference type="GO" id="GO:0004190">
    <property type="term" value="F:aspartic-type endopeptidase activity"/>
    <property type="evidence" value="ECO:0007669"/>
    <property type="project" value="InterPro"/>
</dbReference>
<feature type="transmembrane region" description="Helical" evidence="2">
    <location>
        <begin position="48"/>
        <end position="69"/>
    </location>
</feature>
<reference evidence="4 5" key="1">
    <citation type="submission" date="2018-06" db="EMBL/GenBank/DDBJ databases">
        <title>Paenibacillus montanisoli sp. nov., isolated from mountain area soil.</title>
        <authorList>
            <person name="Wu M."/>
        </authorList>
    </citation>
    <scope>NUCLEOTIDE SEQUENCE [LARGE SCALE GENOMIC DNA]</scope>
    <source>
        <strain evidence="4 5">RA17</strain>
    </source>
</reference>
<accession>A0A328U2P3</accession>
<dbReference type="Pfam" id="PF01478">
    <property type="entry name" value="Peptidase_A24"/>
    <property type="match status" value="1"/>
</dbReference>
<evidence type="ECO:0000256" key="1">
    <source>
        <dbReference type="ARBA" id="ARBA00005801"/>
    </source>
</evidence>
<dbReference type="InterPro" id="IPR000045">
    <property type="entry name" value="Prepilin_IV_endopep_pep"/>
</dbReference>
<dbReference type="PANTHER" id="PTHR30487">
    <property type="entry name" value="TYPE 4 PREPILIN-LIKE PROTEINS LEADER PEPTIDE-PROCESSING ENZYME"/>
    <property type="match status" value="1"/>
</dbReference>
<dbReference type="GO" id="GO:0006465">
    <property type="term" value="P:signal peptide processing"/>
    <property type="evidence" value="ECO:0007669"/>
    <property type="project" value="TreeGrafter"/>
</dbReference>
<dbReference type="Gene3D" id="1.20.120.1220">
    <property type="match status" value="1"/>
</dbReference>
<dbReference type="PANTHER" id="PTHR30487:SF0">
    <property type="entry name" value="PREPILIN LEADER PEPTIDASE_N-METHYLTRANSFERASE-RELATED"/>
    <property type="match status" value="1"/>
</dbReference>
<evidence type="ECO:0000313" key="5">
    <source>
        <dbReference type="Proteomes" id="UP000249260"/>
    </source>
</evidence>
<keyword evidence="2" id="KW-0812">Transmembrane</keyword>
<dbReference type="AlphaFoldDB" id="A0A328U2P3"/>
<sequence length="225" mass="25167">MDLACFRQYDAWHMGANRHFERRRFPFRPTFCRGEENARLIDLERRRLMLMAQIDSVLAAILIGIAFICDIRELRIPNWLTVSFFAAGLVYHLGVDGWHGGFFSLLGALAGFLPLLVLYAFKGIGAGDVKLFGALGAVVGAGHSLQVLMYSILYGGLLGAALIVMNQSFARRMLLLGLSLLSVNWSLRAEGFASLKKDSLRFPFMIAVLPGAVTAWFFMREWPFN</sequence>
<comment type="caution">
    <text evidence="4">The sequence shown here is derived from an EMBL/GenBank/DDBJ whole genome shotgun (WGS) entry which is preliminary data.</text>
</comment>
<dbReference type="Proteomes" id="UP000249260">
    <property type="component" value="Unassembled WGS sequence"/>
</dbReference>
<name>A0A328U2P3_9BACL</name>
<evidence type="ECO:0000259" key="3">
    <source>
        <dbReference type="Pfam" id="PF01478"/>
    </source>
</evidence>
<keyword evidence="2" id="KW-1133">Transmembrane helix</keyword>
<dbReference type="OrthoDB" id="5508079at2"/>
<dbReference type="EMBL" id="QLUW01000001">
    <property type="protein sequence ID" value="RAP77067.1"/>
    <property type="molecule type" value="Genomic_DNA"/>
</dbReference>
<keyword evidence="5" id="KW-1185">Reference proteome</keyword>
<protein>
    <submittedName>
        <fullName evidence="4">Prepilin peptidase</fullName>
    </submittedName>
</protein>
<dbReference type="GO" id="GO:0005886">
    <property type="term" value="C:plasma membrane"/>
    <property type="evidence" value="ECO:0007669"/>
    <property type="project" value="TreeGrafter"/>
</dbReference>
<feature type="transmembrane region" description="Helical" evidence="2">
    <location>
        <begin position="199"/>
        <end position="219"/>
    </location>
</feature>
<feature type="domain" description="Prepilin type IV endopeptidase peptidase" evidence="3">
    <location>
        <begin position="59"/>
        <end position="159"/>
    </location>
</feature>
<feature type="transmembrane region" description="Helical" evidence="2">
    <location>
        <begin position="100"/>
        <end position="121"/>
    </location>
</feature>
<dbReference type="InterPro" id="IPR050882">
    <property type="entry name" value="Prepilin_peptidase/N-MTase"/>
</dbReference>
<organism evidence="4 5">
    <name type="scientific">Paenibacillus montanisoli</name>
    <dbReference type="NCBI Taxonomy" id="2081970"/>
    <lineage>
        <taxon>Bacteria</taxon>
        <taxon>Bacillati</taxon>
        <taxon>Bacillota</taxon>
        <taxon>Bacilli</taxon>
        <taxon>Bacillales</taxon>
        <taxon>Paenibacillaceae</taxon>
        <taxon>Paenibacillus</taxon>
    </lineage>
</organism>
<feature type="transmembrane region" description="Helical" evidence="2">
    <location>
        <begin position="169"/>
        <end position="187"/>
    </location>
</feature>
<feature type="transmembrane region" description="Helical" evidence="2">
    <location>
        <begin position="76"/>
        <end position="94"/>
    </location>
</feature>
<evidence type="ECO:0000256" key="2">
    <source>
        <dbReference type="SAM" id="Phobius"/>
    </source>
</evidence>